<feature type="domain" description="Methyl-accepting transducer" evidence="6">
    <location>
        <begin position="495"/>
        <end position="724"/>
    </location>
</feature>
<keyword evidence="5" id="KW-0472">Membrane</keyword>
<keyword evidence="9" id="KW-1185">Reference proteome</keyword>
<evidence type="ECO:0000256" key="5">
    <source>
        <dbReference type="SAM" id="Phobius"/>
    </source>
</evidence>
<proteinExistence type="inferred from homology"/>
<dbReference type="Pfam" id="PF18947">
    <property type="entry name" value="HAMP_2"/>
    <property type="match status" value="2"/>
</dbReference>
<dbReference type="Proteomes" id="UP001498469">
    <property type="component" value="Unassembled WGS sequence"/>
</dbReference>
<dbReference type="EMBL" id="JAZHFS010000014">
    <property type="protein sequence ID" value="MEF2113638.1"/>
    <property type="molecule type" value="Genomic_DNA"/>
</dbReference>
<dbReference type="PROSITE" id="PS50111">
    <property type="entry name" value="CHEMOTAXIS_TRANSDUC_2"/>
    <property type="match status" value="1"/>
</dbReference>
<accession>A0ABU7UQD5</accession>
<evidence type="ECO:0000259" key="7">
    <source>
        <dbReference type="PROSITE" id="PS50885"/>
    </source>
</evidence>
<dbReference type="SMART" id="SM00304">
    <property type="entry name" value="HAMP"/>
    <property type="match status" value="3"/>
</dbReference>
<dbReference type="InterPro" id="IPR003660">
    <property type="entry name" value="HAMP_dom"/>
</dbReference>
<evidence type="ECO:0000256" key="1">
    <source>
        <dbReference type="ARBA" id="ARBA00022500"/>
    </source>
</evidence>
<dbReference type="CDD" id="cd11386">
    <property type="entry name" value="MCP_signal"/>
    <property type="match status" value="1"/>
</dbReference>
<dbReference type="CDD" id="cd06225">
    <property type="entry name" value="HAMP"/>
    <property type="match status" value="1"/>
</dbReference>
<comment type="caution">
    <text evidence="8">The sequence shown here is derived from an EMBL/GenBank/DDBJ whole genome shotgun (WGS) entry which is preliminary data.</text>
</comment>
<dbReference type="SMART" id="SM00283">
    <property type="entry name" value="MA"/>
    <property type="match status" value="1"/>
</dbReference>
<dbReference type="InterPro" id="IPR051310">
    <property type="entry name" value="MCP_chemotaxis"/>
</dbReference>
<name>A0ABU7UQD5_9CLOT</name>
<keyword evidence="3" id="KW-0807">Transducer</keyword>
<sequence>MKWYYDMKLSKKMILGFIIVAILASSIGLIGIFSIQSTQKNSQNIITNYGNSQGQLGYIAEAFQKNRSAIRDLVSETDINNFKQYQDIIVADDTIIIKNLAEFKKTRKSEAEIGIYAKLEKSLNDYNTEKDQVSALAIQNKDAQATALLKKAAIHSDEVSANIDDNMQQNISTGTSLNNSEQSSTNRIILILIVIVVIAVIASLLLGYFISNLIAKPIKRLLEAADEISQGHLDVKVETNNKDEVGELAQSFEKIIVAIKLLSSDVNMMVDAAVAGKLDTRAEISKHSGDYRKIVEGINNTLDVITEPINESRNVLSKMALNDHTLSMTGSYKGAMKDFAEDINSVHARISAVVKLLVEISVGDTRGLEGLTSIGKRSENDELMPSMIVMMTTIQNLVNEASMIAGSAADGNLQVRGDVTKFKGGYREVLEVFNMALDAMEEPINEMEEVLMKMSEGDLCVNMAGDYKGSYGVIKESVNHTLEVFNELLSSITESSEQVLSGSNQVSDGSQALSQGTTEQASSIEELTSSITEVAAQTKQNAVNASQANELALSAKEGAILGNSHMKEMLESMDEINVSSSNISKIIKVIDDIAFQTNMLALNAAVEAARAGQHGKGFAVVAEEVRNLAARSAKAVKETTELVEGSIKKVELGTKIANNTAESLDQIVLGVSKAATLVGEIAAASNEQATAIYQINKGIEQVSDVVQTNSATAEQSAAASEELSSQAAMLKNMVRKFSLKGGTIITHNEVSLETKRNLSNIKNNSLARDEVAVTKSKPRISLSNKEFGKY</sequence>
<dbReference type="Pfam" id="PF00015">
    <property type="entry name" value="MCPsignal"/>
    <property type="match status" value="1"/>
</dbReference>
<feature type="transmembrane region" description="Helical" evidence="5">
    <location>
        <begin position="188"/>
        <end position="210"/>
    </location>
</feature>
<keyword evidence="5" id="KW-0812">Transmembrane</keyword>
<dbReference type="Pfam" id="PF12729">
    <property type="entry name" value="4HB_MCP_1"/>
    <property type="match status" value="1"/>
</dbReference>
<evidence type="ECO:0000313" key="8">
    <source>
        <dbReference type="EMBL" id="MEF2113638.1"/>
    </source>
</evidence>
<dbReference type="PROSITE" id="PS50885">
    <property type="entry name" value="HAMP"/>
    <property type="match status" value="1"/>
</dbReference>
<organism evidence="8 9">
    <name type="scientific">Clostridium frigoriphilum</name>
    <dbReference type="NCBI Taxonomy" id="443253"/>
    <lineage>
        <taxon>Bacteria</taxon>
        <taxon>Bacillati</taxon>
        <taxon>Bacillota</taxon>
        <taxon>Clostridia</taxon>
        <taxon>Eubacteriales</taxon>
        <taxon>Clostridiaceae</taxon>
        <taxon>Clostridium</taxon>
    </lineage>
</organism>
<evidence type="ECO:0000313" key="9">
    <source>
        <dbReference type="Proteomes" id="UP001498469"/>
    </source>
</evidence>
<protein>
    <submittedName>
        <fullName evidence="8">Methyl-accepting chemotaxis protein</fullName>
    </submittedName>
</protein>
<feature type="domain" description="HAMP" evidence="7">
    <location>
        <begin position="212"/>
        <end position="264"/>
    </location>
</feature>
<feature type="region of interest" description="Disordered" evidence="4">
    <location>
        <begin position="500"/>
        <end position="521"/>
    </location>
</feature>
<dbReference type="Pfam" id="PF00672">
    <property type="entry name" value="HAMP"/>
    <property type="match status" value="1"/>
</dbReference>
<comment type="similarity">
    <text evidence="2">Belongs to the methyl-accepting chemotaxis (MCP) protein family.</text>
</comment>
<keyword evidence="1" id="KW-0145">Chemotaxis</keyword>
<dbReference type="InterPro" id="IPR004089">
    <property type="entry name" value="MCPsignal_dom"/>
</dbReference>
<reference evidence="8 9" key="1">
    <citation type="submission" date="2023-11" db="EMBL/GenBank/DDBJ databases">
        <title>Draft genome sequence of a psychrophilic Clostridium strain from permafrost water brine.</title>
        <authorList>
            <person name="Shcherbakova V.A."/>
            <person name="Trubitsyn V.E."/>
            <person name="Zakharyuk A.G."/>
        </authorList>
    </citation>
    <scope>NUCLEOTIDE SEQUENCE [LARGE SCALE GENOMIC DNA]</scope>
    <source>
        <strain evidence="8 9">14F</strain>
    </source>
</reference>
<dbReference type="PANTHER" id="PTHR43531:SF11">
    <property type="entry name" value="METHYL-ACCEPTING CHEMOTAXIS PROTEIN 3"/>
    <property type="match status" value="1"/>
</dbReference>
<gene>
    <name evidence="8" type="ORF">SJI18_15130</name>
</gene>
<evidence type="ECO:0000259" key="6">
    <source>
        <dbReference type="PROSITE" id="PS50111"/>
    </source>
</evidence>
<feature type="transmembrane region" description="Helical" evidence="5">
    <location>
        <begin position="12"/>
        <end position="35"/>
    </location>
</feature>
<dbReference type="PANTHER" id="PTHR43531">
    <property type="entry name" value="PROTEIN ICFG"/>
    <property type="match status" value="1"/>
</dbReference>
<keyword evidence="5" id="KW-1133">Transmembrane helix</keyword>
<evidence type="ECO:0000256" key="2">
    <source>
        <dbReference type="ARBA" id="ARBA00029447"/>
    </source>
</evidence>
<dbReference type="InterPro" id="IPR024478">
    <property type="entry name" value="HlyB_4HB_MCP"/>
</dbReference>
<evidence type="ECO:0000256" key="4">
    <source>
        <dbReference type="SAM" id="MobiDB-lite"/>
    </source>
</evidence>
<dbReference type="RefSeq" id="WP_216248973.1">
    <property type="nucleotide sequence ID" value="NZ_JAZHFS010000014.1"/>
</dbReference>
<evidence type="ECO:0000256" key="3">
    <source>
        <dbReference type="PROSITE-ProRule" id="PRU00284"/>
    </source>
</evidence>